<proteinExistence type="predicted"/>
<gene>
    <name evidence="1" type="ORF">BJ508DRAFT_315107</name>
</gene>
<accession>A0A3N4HFS7</accession>
<keyword evidence="2" id="KW-1185">Reference proteome</keyword>
<protein>
    <submittedName>
        <fullName evidence="1">Uncharacterized protein</fullName>
    </submittedName>
</protein>
<evidence type="ECO:0000313" key="1">
    <source>
        <dbReference type="EMBL" id="RPA71996.1"/>
    </source>
</evidence>
<organism evidence="1 2">
    <name type="scientific">Ascobolus immersus RN42</name>
    <dbReference type="NCBI Taxonomy" id="1160509"/>
    <lineage>
        <taxon>Eukaryota</taxon>
        <taxon>Fungi</taxon>
        <taxon>Dikarya</taxon>
        <taxon>Ascomycota</taxon>
        <taxon>Pezizomycotina</taxon>
        <taxon>Pezizomycetes</taxon>
        <taxon>Pezizales</taxon>
        <taxon>Ascobolaceae</taxon>
        <taxon>Ascobolus</taxon>
    </lineage>
</organism>
<dbReference type="AlphaFoldDB" id="A0A3N4HFS7"/>
<dbReference type="EMBL" id="ML119886">
    <property type="protein sequence ID" value="RPA71996.1"/>
    <property type="molecule type" value="Genomic_DNA"/>
</dbReference>
<dbReference type="Proteomes" id="UP000275078">
    <property type="component" value="Unassembled WGS sequence"/>
</dbReference>
<name>A0A3N4HFS7_ASCIM</name>
<reference evidence="1 2" key="1">
    <citation type="journal article" date="2018" name="Nat. Ecol. Evol.">
        <title>Pezizomycetes genomes reveal the molecular basis of ectomycorrhizal truffle lifestyle.</title>
        <authorList>
            <person name="Murat C."/>
            <person name="Payen T."/>
            <person name="Noel B."/>
            <person name="Kuo A."/>
            <person name="Morin E."/>
            <person name="Chen J."/>
            <person name="Kohler A."/>
            <person name="Krizsan K."/>
            <person name="Balestrini R."/>
            <person name="Da Silva C."/>
            <person name="Montanini B."/>
            <person name="Hainaut M."/>
            <person name="Levati E."/>
            <person name="Barry K.W."/>
            <person name="Belfiori B."/>
            <person name="Cichocki N."/>
            <person name="Clum A."/>
            <person name="Dockter R.B."/>
            <person name="Fauchery L."/>
            <person name="Guy J."/>
            <person name="Iotti M."/>
            <person name="Le Tacon F."/>
            <person name="Lindquist E.A."/>
            <person name="Lipzen A."/>
            <person name="Malagnac F."/>
            <person name="Mello A."/>
            <person name="Molinier V."/>
            <person name="Miyauchi S."/>
            <person name="Poulain J."/>
            <person name="Riccioni C."/>
            <person name="Rubini A."/>
            <person name="Sitrit Y."/>
            <person name="Splivallo R."/>
            <person name="Traeger S."/>
            <person name="Wang M."/>
            <person name="Zifcakova L."/>
            <person name="Wipf D."/>
            <person name="Zambonelli A."/>
            <person name="Paolocci F."/>
            <person name="Nowrousian M."/>
            <person name="Ottonello S."/>
            <person name="Baldrian P."/>
            <person name="Spatafora J.W."/>
            <person name="Henrissat B."/>
            <person name="Nagy L.G."/>
            <person name="Aury J.M."/>
            <person name="Wincker P."/>
            <person name="Grigoriev I.V."/>
            <person name="Bonfante P."/>
            <person name="Martin F.M."/>
        </authorList>
    </citation>
    <scope>NUCLEOTIDE SEQUENCE [LARGE SCALE GENOMIC DNA]</scope>
    <source>
        <strain evidence="1 2">RN42</strain>
    </source>
</reference>
<evidence type="ECO:0000313" key="2">
    <source>
        <dbReference type="Proteomes" id="UP000275078"/>
    </source>
</evidence>
<sequence length="221" mass="25064">MNEDDYQQDRLTVIKVPVNYDRSARMEEPHAHPSFSIMSSPHAVSFLGQCRTSTIRGHVLRKSQRRMGTSYEWGGTSCESHKDGYLLYRGARSGRYARIEGPFAVHPPFRIGFSFGTVLDSSTMHDEQDAMFHAASFLDNAWRTRSVGTSCGRHDGYPVRMGMIASRICWSSRKSTLRSSHPLLSDDDSGTKKTKIRLSSNYFRSIMNGDDGKHGFTDYEY</sequence>